<dbReference type="InterPro" id="IPR013783">
    <property type="entry name" value="Ig-like_fold"/>
</dbReference>
<dbReference type="SUPFAM" id="SSF49299">
    <property type="entry name" value="PKD domain"/>
    <property type="match status" value="1"/>
</dbReference>
<dbReference type="InterPro" id="IPR035986">
    <property type="entry name" value="PKD_dom_sf"/>
</dbReference>
<dbReference type="SUPFAM" id="SSF75011">
    <property type="entry name" value="3-carboxy-cis,cis-mucoante lactonizing enzyme"/>
    <property type="match status" value="1"/>
</dbReference>
<dbReference type="NCBIfam" id="TIGR04131">
    <property type="entry name" value="Bac_Flav_CTERM"/>
    <property type="match status" value="1"/>
</dbReference>
<organism evidence="3 4">
    <name type="scientific">Autumnicola lenta</name>
    <dbReference type="NCBI Taxonomy" id="3075593"/>
    <lineage>
        <taxon>Bacteria</taxon>
        <taxon>Pseudomonadati</taxon>
        <taxon>Bacteroidota</taxon>
        <taxon>Flavobacteriia</taxon>
        <taxon>Flavobacteriales</taxon>
        <taxon>Flavobacteriaceae</taxon>
        <taxon>Autumnicola</taxon>
    </lineage>
</organism>
<dbReference type="Gene3D" id="2.60.40.10">
    <property type="entry name" value="Immunoglobulins"/>
    <property type="match status" value="1"/>
</dbReference>
<dbReference type="CDD" id="cd00146">
    <property type="entry name" value="PKD"/>
    <property type="match status" value="1"/>
</dbReference>
<dbReference type="EMBL" id="JAVRHO010000022">
    <property type="protein sequence ID" value="MDT0647835.1"/>
    <property type="molecule type" value="Genomic_DNA"/>
</dbReference>
<evidence type="ECO:0000313" key="3">
    <source>
        <dbReference type="EMBL" id="MDT0647835.1"/>
    </source>
</evidence>
<dbReference type="RefSeq" id="WP_311495937.1">
    <property type="nucleotide sequence ID" value="NZ_JAVRHO010000022.1"/>
</dbReference>
<dbReference type="InterPro" id="IPR000601">
    <property type="entry name" value="PKD_dom"/>
</dbReference>
<name>A0ABU3CNA2_9FLAO</name>
<dbReference type="Proteomes" id="UP001245285">
    <property type="component" value="Unassembled WGS sequence"/>
</dbReference>
<dbReference type="PROSITE" id="PS50093">
    <property type="entry name" value="PKD"/>
    <property type="match status" value="1"/>
</dbReference>
<protein>
    <submittedName>
        <fullName evidence="3">T9SS type B sorting domain-containing protein</fullName>
    </submittedName>
</protein>
<dbReference type="InterPro" id="IPR026341">
    <property type="entry name" value="T9SS_type_B"/>
</dbReference>
<gene>
    <name evidence="3" type="ORF">RM545_14135</name>
</gene>
<dbReference type="Pfam" id="PF18911">
    <property type="entry name" value="PKD_4"/>
    <property type="match status" value="1"/>
</dbReference>
<feature type="chain" id="PRO_5047022566" evidence="1">
    <location>
        <begin position="22"/>
        <end position="922"/>
    </location>
</feature>
<accession>A0ABU3CNA2</accession>
<sequence length="922" mass="102064">MKLRSCLFILILAFFAMEAEAQKEASNWYFGDQAGLSFNSGTPTALLNGELQTVEGSTSISDRNGNLLFYTDGSTVYNRSHDVMRNGENLKGHVSSTQSAIVVPRPGNPNRYFIFTVDKPDYYLSPEDPIEGVNYSEVDMTLSNGRGAVIEGRKNIHLVTYDPSDPLENEFKNSEKISAVIGGDCVSYWLVTQFGNKFYSFRISSAGVETSPVVSVISNNFPPIINEIGVNITAGGYLKISPNGKKIAAAYSNTALENAGMNGTKKNGKVFLYDFDDITGKVYNEEFILENSYPYGVEFSPESSKLYVTANIFRENDVLDRSELYQFDLTSPGILNSRTSIHSSRNVAGALQLAPNGKIYRAGYPTDDGGYLNHNFLSVINEPENAGANVNYSHNSVDVSPNDVKLGLPPFVQSLFRNNFEAENFCLGESTEFSTSGDNYDAVEWDFGDGNFSSEETPSHTYGAPGSYTVSLTKFINNLPQDPVCKEITIIGIPEAAQDYVLTQCDGSDGIPDDGLTDFNLQLARNYLTGNNNNLRVLFYETERDAMLDNLNQEGLNDLYRNTSPNQELVAKVTGLDDECTTLTKIQLATSEGRLLEAGTAKGCDIGNGEAEFNLNNIQENIRANLNLDENVNLTFHRNEDDAVLGANPLPDIFNSEAGTIYVKAYQEDVCYGYGSLDLEIVAFPDIQQNNILELCSSQFPLLLGKNLVLDNPEDFSFEWSTGETTATIEINEPGNYNLNLINNSFGCGRTIDYSVEEFETPEITDIQITNNGAESDVTIITNFDGTNLTFSLDDITGPYQSNPEFRNVPGGKHTVYVQVENGCGIIEQEFTVFGYPNFFTPNNDGYNDSWKPYDINNTEFTISNIYIFDRYGKVLKQLSPGGAGWDGNFHGRPMPSDDYWFSIYFEDGTEIKGHFTLKRSN</sequence>
<dbReference type="Pfam" id="PF13585">
    <property type="entry name" value="CHU_C"/>
    <property type="match status" value="1"/>
</dbReference>
<feature type="domain" description="PKD" evidence="2">
    <location>
        <begin position="434"/>
        <end position="473"/>
    </location>
</feature>
<keyword evidence="1" id="KW-0732">Signal</keyword>
<evidence type="ECO:0000259" key="2">
    <source>
        <dbReference type="PROSITE" id="PS50093"/>
    </source>
</evidence>
<reference evidence="3 4" key="1">
    <citation type="submission" date="2023-09" db="EMBL/GenBank/DDBJ databases">
        <authorList>
            <person name="Rey-Velasco X."/>
        </authorList>
    </citation>
    <scope>NUCLEOTIDE SEQUENCE [LARGE SCALE GENOMIC DNA]</scope>
    <source>
        <strain evidence="3 4">F260</strain>
    </source>
</reference>
<proteinExistence type="predicted"/>
<comment type="caution">
    <text evidence="3">The sequence shown here is derived from an EMBL/GenBank/DDBJ whole genome shotgun (WGS) entry which is preliminary data.</text>
</comment>
<keyword evidence="4" id="KW-1185">Reference proteome</keyword>
<evidence type="ECO:0000313" key="4">
    <source>
        <dbReference type="Proteomes" id="UP001245285"/>
    </source>
</evidence>
<feature type="signal peptide" evidence="1">
    <location>
        <begin position="1"/>
        <end position="21"/>
    </location>
</feature>
<evidence type="ECO:0000256" key="1">
    <source>
        <dbReference type="SAM" id="SignalP"/>
    </source>
</evidence>